<evidence type="ECO:0000256" key="2">
    <source>
        <dbReference type="ARBA" id="ARBA00022741"/>
    </source>
</evidence>
<keyword evidence="4" id="KW-0067">ATP-binding</keyword>
<dbReference type="EMBL" id="WHOA01000095">
    <property type="protein sequence ID" value="NOU72530.1"/>
    <property type="molecule type" value="Genomic_DNA"/>
</dbReference>
<dbReference type="SUPFAM" id="SSF56112">
    <property type="entry name" value="Protein kinase-like (PK-like)"/>
    <property type="match status" value="1"/>
</dbReference>
<dbReference type="SMART" id="SM00220">
    <property type="entry name" value="S_TKc"/>
    <property type="match status" value="1"/>
</dbReference>
<dbReference type="PANTHER" id="PTHR24348">
    <property type="entry name" value="SERINE/THREONINE-PROTEIN KINASE UNC-51-RELATED"/>
    <property type="match status" value="1"/>
</dbReference>
<keyword evidence="7" id="KW-1185">Reference proteome</keyword>
<proteinExistence type="predicted"/>
<evidence type="ECO:0000313" key="7">
    <source>
        <dbReference type="Proteomes" id="UP000616779"/>
    </source>
</evidence>
<dbReference type="Proteomes" id="UP000616779">
    <property type="component" value="Unassembled WGS sequence"/>
</dbReference>
<dbReference type="GO" id="GO:0016301">
    <property type="term" value="F:kinase activity"/>
    <property type="evidence" value="ECO:0007669"/>
    <property type="project" value="UniProtKB-KW"/>
</dbReference>
<evidence type="ECO:0000256" key="3">
    <source>
        <dbReference type="ARBA" id="ARBA00022777"/>
    </source>
</evidence>
<organism evidence="6 7">
    <name type="scientific">Paenibacillus phytorum</name>
    <dbReference type="NCBI Taxonomy" id="2654977"/>
    <lineage>
        <taxon>Bacteria</taxon>
        <taxon>Bacillati</taxon>
        <taxon>Bacillota</taxon>
        <taxon>Bacilli</taxon>
        <taxon>Bacillales</taxon>
        <taxon>Paenibacillaceae</taxon>
        <taxon>Paenibacillus</taxon>
    </lineage>
</organism>
<dbReference type="PROSITE" id="PS00108">
    <property type="entry name" value="PROTEIN_KINASE_ST"/>
    <property type="match status" value="1"/>
</dbReference>
<feature type="domain" description="Protein kinase" evidence="5">
    <location>
        <begin position="10"/>
        <end position="272"/>
    </location>
</feature>
<dbReference type="InterPro" id="IPR008271">
    <property type="entry name" value="Ser/Thr_kinase_AS"/>
</dbReference>
<dbReference type="CDD" id="cd14014">
    <property type="entry name" value="STKc_PknB_like"/>
    <property type="match status" value="1"/>
</dbReference>
<comment type="caution">
    <text evidence="6">The sequence shown here is derived from an EMBL/GenBank/DDBJ whole genome shotgun (WGS) entry which is preliminary data.</text>
</comment>
<evidence type="ECO:0000259" key="5">
    <source>
        <dbReference type="PROSITE" id="PS50011"/>
    </source>
</evidence>
<dbReference type="InterPro" id="IPR045269">
    <property type="entry name" value="Atg1-like"/>
</dbReference>
<gene>
    <name evidence="6" type="ORF">GC098_14020</name>
</gene>
<keyword evidence="2" id="KW-0547">Nucleotide-binding</keyword>
<dbReference type="InterPro" id="IPR011009">
    <property type="entry name" value="Kinase-like_dom_sf"/>
</dbReference>
<name>A0ABX1XXF9_9BACL</name>
<accession>A0ABX1XXF9</accession>
<keyword evidence="1" id="KW-0808">Transferase</keyword>
<evidence type="ECO:0000256" key="4">
    <source>
        <dbReference type="ARBA" id="ARBA00022840"/>
    </source>
</evidence>
<dbReference type="InterPro" id="IPR000719">
    <property type="entry name" value="Prot_kinase_dom"/>
</dbReference>
<dbReference type="Pfam" id="PF00069">
    <property type="entry name" value="Pkinase"/>
    <property type="match status" value="1"/>
</dbReference>
<reference evidence="6 7" key="1">
    <citation type="submission" date="2019-10" db="EMBL/GenBank/DDBJ databases">
        <title>Description of Paenibacillus terrestris sp. nov.</title>
        <authorList>
            <person name="Carlier A."/>
            <person name="Qi S."/>
        </authorList>
    </citation>
    <scope>NUCLEOTIDE SEQUENCE [LARGE SCALE GENOMIC DNA]</scope>
    <source>
        <strain evidence="6 7">LMG 31458</strain>
    </source>
</reference>
<sequence>MRVETKLTFIQKENIGAEGRNSDVFIAEDIQLGTDIVVKTIKKKDLDRLRISDYFAESKILYASQHPNIVELNYSCENDDYIFLSMPLYKKGSINSLINKRFLSVREIITYSLEFLSGLHFVHSRGLLHFDIKPTNILISDSNTALLTDFGLAKYTDVNGFATPDQLYPPHMAPERFSVDKFDIFFDIYHCGLTLYRMCNGNEEFINQRDVATTDDIENGTFPNRNKFLPHIPKSLQNVIKKALSVNPVDRYNTVLEMLNDLSKIDKNLDWLYTQDNQTRTFVWKINEDKTVKYITVSEMKGKWSIAGKQYSKSSNKTSKITKWDSDGYKSLEEAFKKAAKLIYDYENTKK</sequence>
<keyword evidence="3 6" id="KW-0418">Kinase</keyword>
<protein>
    <submittedName>
        <fullName evidence="6">Protein kinase</fullName>
    </submittedName>
</protein>
<dbReference type="RefSeq" id="WP_171643819.1">
    <property type="nucleotide sequence ID" value="NZ_WHOA01000095.1"/>
</dbReference>
<dbReference type="PANTHER" id="PTHR24348:SF22">
    <property type="entry name" value="NON-SPECIFIC SERINE_THREONINE PROTEIN KINASE"/>
    <property type="match status" value="1"/>
</dbReference>
<dbReference type="PROSITE" id="PS50011">
    <property type="entry name" value="PROTEIN_KINASE_DOM"/>
    <property type="match status" value="1"/>
</dbReference>
<evidence type="ECO:0000313" key="6">
    <source>
        <dbReference type="EMBL" id="NOU72530.1"/>
    </source>
</evidence>
<evidence type="ECO:0000256" key="1">
    <source>
        <dbReference type="ARBA" id="ARBA00022679"/>
    </source>
</evidence>
<dbReference type="Gene3D" id="1.10.510.10">
    <property type="entry name" value="Transferase(Phosphotransferase) domain 1"/>
    <property type="match status" value="1"/>
</dbReference>